<evidence type="ECO:0000256" key="9">
    <source>
        <dbReference type="PIRSR" id="PIRSR602401-1"/>
    </source>
</evidence>
<keyword evidence="12" id="KW-1185">Reference proteome</keyword>
<dbReference type="SUPFAM" id="SSF48264">
    <property type="entry name" value="Cytochrome P450"/>
    <property type="match status" value="1"/>
</dbReference>
<evidence type="ECO:0000256" key="4">
    <source>
        <dbReference type="ARBA" id="ARBA00022617"/>
    </source>
</evidence>
<accession>A0ABD1GE75</accession>
<comment type="subcellular location">
    <subcellularLocation>
        <location evidence="2">Membrane</location>
        <topology evidence="2">Single-pass membrane protein</topology>
    </subcellularLocation>
</comment>
<dbReference type="PROSITE" id="PS00086">
    <property type="entry name" value="CYTOCHROME_P450"/>
    <property type="match status" value="1"/>
</dbReference>
<dbReference type="InterPro" id="IPR001128">
    <property type="entry name" value="Cyt_P450"/>
</dbReference>
<dbReference type="CDD" id="cd11072">
    <property type="entry name" value="CYP71-like"/>
    <property type="match status" value="1"/>
</dbReference>
<reference evidence="11 12" key="1">
    <citation type="submission" date="2024-06" db="EMBL/GenBank/DDBJ databases">
        <title>A chromosome level genome sequence of Diviner's sage (Salvia divinorum).</title>
        <authorList>
            <person name="Ford S.A."/>
            <person name="Ro D.-K."/>
            <person name="Ness R.W."/>
            <person name="Phillips M.A."/>
        </authorList>
    </citation>
    <scope>NUCLEOTIDE SEQUENCE [LARGE SCALE GENOMIC DNA]</scope>
    <source>
        <strain evidence="11">SAF-2024a</strain>
        <tissue evidence="11">Leaf</tissue>
    </source>
</reference>
<dbReference type="PRINTS" id="PR00463">
    <property type="entry name" value="EP450I"/>
</dbReference>
<sequence>MNLQIPFMIPLLTFITLLFLILNKAIRKPGKLPPGPRKLPIIGNLHQLGKLPHRSLQKLSQTHGGLMFLHLGFRPALVVSSADKARDIFKHHDLAFSGRPDLYVLGKICYNFSCVSSAPYGAYWREARRIVVLELMTPKRVDSFRHIRAEEVGRMVDFISGTAPDPVDLSSAVFAMSNSIVSRAAFGAASGGGGAGKGRSYKEIFREAQNFLGEFNAADYFPGLRWINKINGVDRRIADNFRDLDGFFERVIGEHRDRAALDSGEGDIIDVLLRVQKESELTDDQLKAVLLDVFIAGTDTSVAIIIWTMAELVRNPTAMRKAQQQVREIARGKPTAEESDLPNLPYLKQVIKEAFRLHPPVPLLVPRETTEPCAIDGGRYRIPAKTRVFFNVAAMSTDPAVWENPREFSPERFEDSGVDFRGQHFELLPFGAGRRGCPGIGFAIPVVELAVANLLLRFDWKLPGGMKEEDVDMEEAIGVTMHKKIPLSLVACSINNY</sequence>
<dbReference type="GO" id="GO:0016114">
    <property type="term" value="P:terpenoid biosynthetic process"/>
    <property type="evidence" value="ECO:0007669"/>
    <property type="project" value="UniProtKB-ARBA"/>
</dbReference>
<comment type="similarity">
    <text evidence="3 10">Belongs to the cytochrome P450 family.</text>
</comment>
<keyword evidence="4 9" id="KW-0349">Heme</keyword>
<evidence type="ECO:0000256" key="8">
    <source>
        <dbReference type="ARBA" id="ARBA00023033"/>
    </source>
</evidence>
<keyword evidence="5 9" id="KW-0479">Metal-binding</keyword>
<dbReference type="Pfam" id="PF00067">
    <property type="entry name" value="p450"/>
    <property type="match status" value="1"/>
</dbReference>
<evidence type="ECO:0000256" key="3">
    <source>
        <dbReference type="ARBA" id="ARBA00010617"/>
    </source>
</evidence>
<keyword evidence="8 10" id="KW-0503">Monooxygenase</keyword>
<dbReference type="Proteomes" id="UP001567538">
    <property type="component" value="Unassembled WGS sequence"/>
</dbReference>
<dbReference type="InterPro" id="IPR017972">
    <property type="entry name" value="Cyt_P450_CS"/>
</dbReference>
<keyword evidence="7 9" id="KW-0408">Iron</keyword>
<evidence type="ECO:0000256" key="6">
    <source>
        <dbReference type="ARBA" id="ARBA00023002"/>
    </source>
</evidence>
<comment type="cofactor">
    <cofactor evidence="1 9">
        <name>heme</name>
        <dbReference type="ChEBI" id="CHEBI:30413"/>
    </cofactor>
</comment>
<organism evidence="11 12">
    <name type="scientific">Salvia divinorum</name>
    <name type="common">Maria pastora</name>
    <name type="synonym">Diviner's sage</name>
    <dbReference type="NCBI Taxonomy" id="28513"/>
    <lineage>
        <taxon>Eukaryota</taxon>
        <taxon>Viridiplantae</taxon>
        <taxon>Streptophyta</taxon>
        <taxon>Embryophyta</taxon>
        <taxon>Tracheophyta</taxon>
        <taxon>Spermatophyta</taxon>
        <taxon>Magnoliopsida</taxon>
        <taxon>eudicotyledons</taxon>
        <taxon>Gunneridae</taxon>
        <taxon>Pentapetalae</taxon>
        <taxon>asterids</taxon>
        <taxon>lamiids</taxon>
        <taxon>Lamiales</taxon>
        <taxon>Lamiaceae</taxon>
        <taxon>Nepetoideae</taxon>
        <taxon>Mentheae</taxon>
        <taxon>Salviinae</taxon>
        <taxon>Salvia</taxon>
        <taxon>Salvia subgen. Calosphace</taxon>
    </lineage>
</organism>
<dbReference type="GO" id="GO:0016020">
    <property type="term" value="C:membrane"/>
    <property type="evidence" value="ECO:0007669"/>
    <property type="project" value="UniProtKB-SubCell"/>
</dbReference>
<dbReference type="Gene3D" id="1.10.630.10">
    <property type="entry name" value="Cytochrome P450"/>
    <property type="match status" value="1"/>
</dbReference>
<evidence type="ECO:0000313" key="12">
    <source>
        <dbReference type="Proteomes" id="UP001567538"/>
    </source>
</evidence>
<evidence type="ECO:0000256" key="5">
    <source>
        <dbReference type="ARBA" id="ARBA00022723"/>
    </source>
</evidence>
<keyword evidence="6 10" id="KW-0560">Oxidoreductase</keyword>
<dbReference type="InterPro" id="IPR036396">
    <property type="entry name" value="Cyt_P450_sf"/>
</dbReference>
<feature type="binding site" description="axial binding residue" evidence="9">
    <location>
        <position position="437"/>
    </location>
    <ligand>
        <name>heme</name>
        <dbReference type="ChEBI" id="CHEBI:30413"/>
    </ligand>
    <ligandPart>
        <name>Fe</name>
        <dbReference type="ChEBI" id="CHEBI:18248"/>
    </ligandPart>
</feature>
<evidence type="ECO:0000256" key="10">
    <source>
        <dbReference type="RuleBase" id="RU000461"/>
    </source>
</evidence>
<dbReference type="GO" id="GO:0016712">
    <property type="term" value="F:oxidoreductase activity, acting on paired donors, with incorporation or reduction of molecular oxygen, reduced flavin or flavoprotein as one donor, and incorporation of one atom of oxygen"/>
    <property type="evidence" value="ECO:0007669"/>
    <property type="project" value="UniProtKB-ARBA"/>
</dbReference>
<dbReference type="GO" id="GO:0046872">
    <property type="term" value="F:metal ion binding"/>
    <property type="evidence" value="ECO:0007669"/>
    <property type="project" value="UniProtKB-KW"/>
</dbReference>
<evidence type="ECO:0000256" key="2">
    <source>
        <dbReference type="ARBA" id="ARBA00004167"/>
    </source>
</evidence>
<evidence type="ECO:0000256" key="7">
    <source>
        <dbReference type="ARBA" id="ARBA00023004"/>
    </source>
</evidence>
<evidence type="ECO:0000256" key="1">
    <source>
        <dbReference type="ARBA" id="ARBA00001971"/>
    </source>
</evidence>
<name>A0ABD1GE75_SALDI</name>
<evidence type="ECO:0000313" key="11">
    <source>
        <dbReference type="EMBL" id="KAL1542030.1"/>
    </source>
</evidence>
<dbReference type="PANTHER" id="PTHR47955:SF19">
    <property type="entry name" value="CYTOCHROME P450 71A9-LIKE ISOFORM X1"/>
    <property type="match status" value="1"/>
</dbReference>
<protein>
    <submittedName>
        <fullName evidence="11">Cytochrome P450 71A9-like</fullName>
    </submittedName>
</protein>
<dbReference type="PANTHER" id="PTHR47955">
    <property type="entry name" value="CYTOCHROME P450 FAMILY 71 PROTEIN"/>
    <property type="match status" value="1"/>
</dbReference>
<dbReference type="FunFam" id="1.10.630.10:FF:000011">
    <property type="entry name" value="Cytochrome P450 83B1"/>
    <property type="match status" value="1"/>
</dbReference>
<comment type="caution">
    <text evidence="11">The sequence shown here is derived from an EMBL/GenBank/DDBJ whole genome shotgun (WGS) entry which is preliminary data.</text>
</comment>
<proteinExistence type="inferred from homology"/>
<gene>
    <name evidence="11" type="ORF">AAHA92_26170</name>
</gene>
<dbReference type="InterPro" id="IPR002401">
    <property type="entry name" value="Cyt_P450_E_grp-I"/>
</dbReference>
<dbReference type="EMBL" id="JBEAFC010000009">
    <property type="protein sequence ID" value="KAL1542030.1"/>
    <property type="molecule type" value="Genomic_DNA"/>
</dbReference>
<dbReference type="PRINTS" id="PR00385">
    <property type="entry name" value="P450"/>
</dbReference>
<dbReference type="AlphaFoldDB" id="A0ABD1GE75"/>